<gene>
    <name evidence="2" type="ORF">SS1G_05328</name>
</gene>
<organism evidence="2 3">
    <name type="scientific">Sclerotinia sclerotiorum (strain ATCC 18683 / 1980 / Ss-1)</name>
    <name type="common">White mold</name>
    <name type="synonym">Whetzelinia sclerotiorum</name>
    <dbReference type="NCBI Taxonomy" id="665079"/>
    <lineage>
        <taxon>Eukaryota</taxon>
        <taxon>Fungi</taxon>
        <taxon>Dikarya</taxon>
        <taxon>Ascomycota</taxon>
        <taxon>Pezizomycotina</taxon>
        <taxon>Leotiomycetes</taxon>
        <taxon>Helotiales</taxon>
        <taxon>Sclerotiniaceae</taxon>
        <taxon>Sclerotinia</taxon>
    </lineage>
</organism>
<dbReference type="AlphaFoldDB" id="A7EJ35"/>
<dbReference type="InParanoid" id="A7EJ35"/>
<dbReference type="HOGENOM" id="CLU_2689302_0_0_1"/>
<accession>A7EJ35</accession>
<evidence type="ECO:0000313" key="2">
    <source>
        <dbReference type="EMBL" id="EDO02851.1"/>
    </source>
</evidence>
<dbReference type="EMBL" id="CH476626">
    <property type="protein sequence ID" value="EDO02851.1"/>
    <property type="molecule type" value="Genomic_DNA"/>
</dbReference>
<name>A7EJ35_SCLS1</name>
<dbReference type="Proteomes" id="UP000001312">
    <property type="component" value="Unassembled WGS sequence"/>
</dbReference>
<keyword evidence="3" id="KW-1185">Reference proteome</keyword>
<reference evidence="3" key="1">
    <citation type="journal article" date="2011" name="PLoS Genet.">
        <title>Genomic analysis of the necrotrophic fungal pathogens Sclerotinia sclerotiorum and Botrytis cinerea.</title>
        <authorList>
            <person name="Amselem J."/>
            <person name="Cuomo C.A."/>
            <person name="van Kan J.A."/>
            <person name="Viaud M."/>
            <person name="Benito E.P."/>
            <person name="Couloux A."/>
            <person name="Coutinho P.M."/>
            <person name="de Vries R.P."/>
            <person name="Dyer P.S."/>
            <person name="Fillinger S."/>
            <person name="Fournier E."/>
            <person name="Gout L."/>
            <person name="Hahn M."/>
            <person name="Kohn L."/>
            <person name="Lapalu N."/>
            <person name="Plummer K.M."/>
            <person name="Pradier J.M."/>
            <person name="Quevillon E."/>
            <person name="Sharon A."/>
            <person name="Simon A."/>
            <person name="ten Have A."/>
            <person name="Tudzynski B."/>
            <person name="Tudzynski P."/>
            <person name="Wincker P."/>
            <person name="Andrew M."/>
            <person name="Anthouard V."/>
            <person name="Beever R.E."/>
            <person name="Beffa R."/>
            <person name="Benoit I."/>
            <person name="Bouzid O."/>
            <person name="Brault B."/>
            <person name="Chen Z."/>
            <person name="Choquer M."/>
            <person name="Collemare J."/>
            <person name="Cotton P."/>
            <person name="Danchin E.G."/>
            <person name="Da Silva C."/>
            <person name="Gautier A."/>
            <person name="Giraud C."/>
            <person name="Giraud T."/>
            <person name="Gonzalez C."/>
            <person name="Grossetete S."/>
            <person name="Guldener U."/>
            <person name="Henrissat B."/>
            <person name="Howlett B.J."/>
            <person name="Kodira C."/>
            <person name="Kretschmer M."/>
            <person name="Lappartient A."/>
            <person name="Leroch M."/>
            <person name="Levis C."/>
            <person name="Mauceli E."/>
            <person name="Neuveglise C."/>
            <person name="Oeser B."/>
            <person name="Pearson M."/>
            <person name="Poulain J."/>
            <person name="Poussereau N."/>
            <person name="Quesneville H."/>
            <person name="Rascle C."/>
            <person name="Schumacher J."/>
            <person name="Segurens B."/>
            <person name="Sexton A."/>
            <person name="Silva E."/>
            <person name="Sirven C."/>
            <person name="Soanes D.M."/>
            <person name="Talbot N.J."/>
            <person name="Templeton M."/>
            <person name="Yandava C."/>
            <person name="Yarden O."/>
            <person name="Zeng Q."/>
            <person name="Rollins J.A."/>
            <person name="Lebrun M.H."/>
            <person name="Dickman M."/>
        </authorList>
    </citation>
    <scope>NUCLEOTIDE SEQUENCE [LARGE SCALE GENOMIC DNA]</scope>
    <source>
        <strain evidence="3">ATCC 18683 / 1980 / Ss-1</strain>
    </source>
</reference>
<feature type="region of interest" description="Disordered" evidence="1">
    <location>
        <begin position="1"/>
        <end position="74"/>
    </location>
</feature>
<dbReference type="KEGG" id="ssl:SS1G_05328"/>
<evidence type="ECO:0000256" key="1">
    <source>
        <dbReference type="SAM" id="MobiDB-lite"/>
    </source>
</evidence>
<dbReference type="RefSeq" id="XP_001593900.1">
    <property type="nucleotide sequence ID" value="XM_001593850.1"/>
</dbReference>
<feature type="compositionally biased region" description="Polar residues" evidence="1">
    <location>
        <begin position="45"/>
        <end position="68"/>
    </location>
</feature>
<dbReference type="GeneID" id="5490064"/>
<evidence type="ECO:0000313" key="3">
    <source>
        <dbReference type="Proteomes" id="UP000001312"/>
    </source>
</evidence>
<proteinExistence type="predicted"/>
<sequence>MSAPSHGSDTHCGRGSEMMFSKEHKHLSKSLGTTRATSLLLSSSCHPNTGSMATSSGTLEEVTSSRIQQKMCGV</sequence>
<protein>
    <submittedName>
        <fullName evidence="2">Uncharacterized protein</fullName>
    </submittedName>
</protein>